<dbReference type="RefSeq" id="WP_376860710.1">
    <property type="nucleotide sequence ID" value="NZ_JBHSLA010000003.1"/>
</dbReference>
<accession>A0ABW0C7L4</accession>
<proteinExistence type="predicted"/>
<dbReference type="EMBL" id="JBHSLA010000003">
    <property type="protein sequence ID" value="MFC5195731.1"/>
    <property type="molecule type" value="Genomic_DNA"/>
</dbReference>
<feature type="transmembrane region" description="Helical" evidence="1">
    <location>
        <begin position="12"/>
        <end position="29"/>
    </location>
</feature>
<evidence type="ECO:0000256" key="1">
    <source>
        <dbReference type="SAM" id="Phobius"/>
    </source>
</evidence>
<sequence length="139" mass="15727">MGLKNKIITKGFVVAGLMNLSVLIFSRFFTNSTIPETDPVVMSNFGLLMIAVWGLAYISVAKHYNSVTWLVAVFALVKLIYGCIWTQWILNNDIADVYKKDTMAGMFYSVYGINDWLFFVFFLVVFITLLTTKKKAIGV</sequence>
<keyword evidence="1" id="KW-0812">Transmembrane</keyword>
<organism evidence="2 3">
    <name type="scientific">Bizionia hallyeonensis</name>
    <dbReference type="NCBI Taxonomy" id="1123757"/>
    <lineage>
        <taxon>Bacteria</taxon>
        <taxon>Pseudomonadati</taxon>
        <taxon>Bacteroidota</taxon>
        <taxon>Flavobacteriia</taxon>
        <taxon>Flavobacteriales</taxon>
        <taxon>Flavobacteriaceae</taxon>
        <taxon>Bizionia</taxon>
    </lineage>
</organism>
<comment type="caution">
    <text evidence="2">The sequence shown here is derived from an EMBL/GenBank/DDBJ whole genome shotgun (WGS) entry which is preliminary data.</text>
</comment>
<name>A0ABW0C7L4_9FLAO</name>
<keyword evidence="1" id="KW-0472">Membrane</keyword>
<evidence type="ECO:0000313" key="3">
    <source>
        <dbReference type="Proteomes" id="UP001596162"/>
    </source>
</evidence>
<evidence type="ECO:0000313" key="2">
    <source>
        <dbReference type="EMBL" id="MFC5195731.1"/>
    </source>
</evidence>
<feature type="transmembrane region" description="Helical" evidence="1">
    <location>
        <begin position="108"/>
        <end position="130"/>
    </location>
</feature>
<keyword evidence="3" id="KW-1185">Reference proteome</keyword>
<protein>
    <submittedName>
        <fullName evidence="2">Uncharacterized protein</fullName>
    </submittedName>
</protein>
<gene>
    <name evidence="2" type="ORF">ACFPH8_10355</name>
</gene>
<reference evidence="3" key="1">
    <citation type="journal article" date="2019" name="Int. J. Syst. Evol. Microbiol.">
        <title>The Global Catalogue of Microorganisms (GCM) 10K type strain sequencing project: providing services to taxonomists for standard genome sequencing and annotation.</title>
        <authorList>
            <consortium name="The Broad Institute Genomics Platform"/>
            <consortium name="The Broad Institute Genome Sequencing Center for Infectious Disease"/>
            <person name="Wu L."/>
            <person name="Ma J."/>
        </authorList>
    </citation>
    <scope>NUCLEOTIDE SEQUENCE [LARGE SCALE GENOMIC DNA]</scope>
    <source>
        <strain evidence="3">JCM 17978</strain>
    </source>
</reference>
<feature type="transmembrane region" description="Helical" evidence="1">
    <location>
        <begin position="41"/>
        <end position="60"/>
    </location>
</feature>
<keyword evidence="1" id="KW-1133">Transmembrane helix</keyword>
<feature type="transmembrane region" description="Helical" evidence="1">
    <location>
        <begin position="67"/>
        <end position="88"/>
    </location>
</feature>
<dbReference type="Proteomes" id="UP001596162">
    <property type="component" value="Unassembled WGS sequence"/>
</dbReference>